<accession>A0A563VSJ9</accession>
<dbReference type="OrthoDB" id="512705at2"/>
<dbReference type="Pfam" id="PF08852">
    <property type="entry name" value="DUF1822"/>
    <property type="match status" value="1"/>
</dbReference>
<evidence type="ECO:0008006" key="3">
    <source>
        <dbReference type="Google" id="ProtNLM"/>
    </source>
</evidence>
<dbReference type="RefSeq" id="WP_144864961.1">
    <property type="nucleotide sequence ID" value="NZ_LR213786.1"/>
</dbReference>
<gene>
    <name evidence="1" type="ORF">H1P_260034</name>
</gene>
<dbReference type="InterPro" id="IPR014951">
    <property type="entry name" value="DUF1822"/>
</dbReference>
<evidence type="ECO:0000313" key="2">
    <source>
        <dbReference type="Proteomes" id="UP000320055"/>
    </source>
</evidence>
<name>A0A563VSJ9_9CYAN</name>
<dbReference type="EMBL" id="CAACVJ010000179">
    <property type="protein sequence ID" value="VEP14383.1"/>
    <property type="molecule type" value="Genomic_DNA"/>
</dbReference>
<organism evidence="1 2">
    <name type="scientific">Hyella patelloides LEGE 07179</name>
    <dbReference type="NCBI Taxonomy" id="945734"/>
    <lineage>
        <taxon>Bacteria</taxon>
        <taxon>Bacillati</taxon>
        <taxon>Cyanobacteriota</taxon>
        <taxon>Cyanophyceae</taxon>
        <taxon>Pleurocapsales</taxon>
        <taxon>Hyellaceae</taxon>
        <taxon>Hyella</taxon>
    </lineage>
</organism>
<dbReference type="Proteomes" id="UP000320055">
    <property type="component" value="Unassembled WGS sequence"/>
</dbReference>
<reference evidence="1 2" key="1">
    <citation type="submission" date="2019-01" db="EMBL/GenBank/DDBJ databases">
        <authorList>
            <person name="Brito A."/>
        </authorList>
    </citation>
    <scope>NUCLEOTIDE SEQUENCE [LARGE SCALE GENOMIC DNA]</scope>
    <source>
        <strain evidence="1">1</strain>
    </source>
</reference>
<keyword evidence="2" id="KW-1185">Reference proteome</keyword>
<dbReference type="AlphaFoldDB" id="A0A563VSJ9"/>
<evidence type="ECO:0000313" key="1">
    <source>
        <dbReference type="EMBL" id="VEP14383.1"/>
    </source>
</evidence>
<protein>
    <recommendedName>
        <fullName evidence="3">DUF1822 family protein</fullName>
    </recommendedName>
</protein>
<proteinExistence type="predicted"/>
<sequence>MKELISTFTFTVPLSPIDHNLAQKYSQLQNSAAKAKQVYLNILAVCAVNFYLQCLSIETNLLDSDSFNPLLLKSLDVADISLPQLGQLECRPVLPNAENLDIPPDVYSDRIGYVAVKLSHSLQQAVILGFTTTASAQIPLAQLRSLEEFPEYLHQLKQSVSRSSFSLVSKVAHQPAIKLSDWFEGVVAIGWQTVETLIKVNYAQPVVVRDMEQPEKKVKRAKAIDLGIQLGKDSVVLALALTTQPDDTINVLVQIYPSSGTLYLPKNLKLKMLSPSGKILQETVSGSLNNYTQLRRFSGQQGDLFRLEITLDEVTVQENFVL</sequence>